<feature type="transmembrane region" description="Helical" evidence="5">
    <location>
        <begin position="147"/>
        <end position="169"/>
    </location>
</feature>
<dbReference type="AlphaFoldDB" id="A0A4R2CAR3"/>
<gene>
    <name evidence="7" type="ORF">EV665_12394</name>
</gene>
<evidence type="ECO:0000256" key="3">
    <source>
        <dbReference type="ARBA" id="ARBA00022989"/>
    </source>
</evidence>
<dbReference type="GO" id="GO:0022857">
    <property type="term" value="F:transmembrane transporter activity"/>
    <property type="evidence" value="ECO:0007669"/>
    <property type="project" value="InterPro"/>
</dbReference>
<name>A0A4R2CAR3_SHIGR</name>
<feature type="transmembrane region" description="Helical" evidence="5">
    <location>
        <begin position="89"/>
        <end position="108"/>
    </location>
</feature>
<feature type="domain" description="Major facilitator superfamily (MFS) profile" evidence="6">
    <location>
        <begin position="24"/>
        <end position="470"/>
    </location>
</feature>
<feature type="transmembrane region" description="Helical" evidence="5">
    <location>
        <begin position="114"/>
        <end position="135"/>
    </location>
</feature>
<organism evidence="7 8">
    <name type="scientific">Shinella granuli</name>
    <dbReference type="NCBI Taxonomy" id="323621"/>
    <lineage>
        <taxon>Bacteria</taxon>
        <taxon>Pseudomonadati</taxon>
        <taxon>Pseudomonadota</taxon>
        <taxon>Alphaproteobacteria</taxon>
        <taxon>Hyphomicrobiales</taxon>
        <taxon>Rhizobiaceae</taxon>
        <taxon>Shinella</taxon>
    </lineage>
</organism>
<protein>
    <submittedName>
        <fullName evidence="7">MFS transporter</fullName>
    </submittedName>
</protein>
<dbReference type="Gene3D" id="1.20.1250.20">
    <property type="entry name" value="MFS general substrate transporter like domains"/>
    <property type="match status" value="1"/>
</dbReference>
<evidence type="ECO:0000313" key="7">
    <source>
        <dbReference type="EMBL" id="TCN37125.1"/>
    </source>
</evidence>
<dbReference type="SUPFAM" id="SSF103473">
    <property type="entry name" value="MFS general substrate transporter"/>
    <property type="match status" value="1"/>
</dbReference>
<dbReference type="GO" id="GO:0005886">
    <property type="term" value="C:plasma membrane"/>
    <property type="evidence" value="ECO:0007669"/>
    <property type="project" value="TreeGrafter"/>
</dbReference>
<feature type="transmembrane region" description="Helical" evidence="5">
    <location>
        <begin position="58"/>
        <end position="82"/>
    </location>
</feature>
<reference evidence="7 8" key="1">
    <citation type="submission" date="2019-03" db="EMBL/GenBank/DDBJ databases">
        <title>Genomic Encyclopedia of Type Strains, Phase IV (KMG-IV): sequencing the most valuable type-strain genomes for metagenomic binning, comparative biology and taxonomic classification.</title>
        <authorList>
            <person name="Goeker M."/>
        </authorList>
    </citation>
    <scope>NUCLEOTIDE SEQUENCE [LARGE SCALE GENOMIC DNA]</scope>
    <source>
        <strain evidence="7 8">DSM 18401</strain>
    </source>
</reference>
<evidence type="ECO:0000256" key="2">
    <source>
        <dbReference type="ARBA" id="ARBA00022692"/>
    </source>
</evidence>
<keyword evidence="2 5" id="KW-0812">Transmembrane</keyword>
<dbReference type="PANTHER" id="PTHR23501:SF154">
    <property type="entry name" value="MULTIDRUG-EFFLUX TRANSPORTER RV1634-RELATED"/>
    <property type="match status" value="1"/>
</dbReference>
<dbReference type="Proteomes" id="UP000295351">
    <property type="component" value="Unassembled WGS sequence"/>
</dbReference>
<evidence type="ECO:0000259" key="6">
    <source>
        <dbReference type="PROSITE" id="PS50850"/>
    </source>
</evidence>
<feature type="transmembrane region" description="Helical" evidence="5">
    <location>
        <begin position="411"/>
        <end position="434"/>
    </location>
</feature>
<feature type="transmembrane region" description="Helical" evidence="5">
    <location>
        <begin position="446"/>
        <end position="465"/>
    </location>
</feature>
<dbReference type="PROSITE" id="PS50850">
    <property type="entry name" value="MFS"/>
    <property type="match status" value="1"/>
</dbReference>
<evidence type="ECO:0000313" key="8">
    <source>
        <dbReference type="Proteomes" id="UP000295351"/>
    </source>
</evidence>
<comment type="subcellular location">
    <subcellularLocation>
        <location evidence="1">Membrane</location>
        <topology evidence="1">Multi-pass membrane protein</topology>
    </subcellularLocation>
</comment>
<feature type="transmembrane region" description="Helical" evidence="5">
    <location>
        <begin position="209"/>
        <end position="228"/>
    </location>
</feature>
<accession>A0A4R2CAR3</accession>
<feature type="transmembrane region" description="Helical" evidence="5">
    <location>
        <begin position="234"/>
        <end position="253"/>
    </location>
</feature>
<dbReference type="EMBL" id="SLVX01000023">
    <property type="protein sequence ID" value="TCN37125.1"/>
    <property type="molecule type" value="Genomic_DNA"/>
</dbReference>
<proteinExistence type="predicted"/>
<dbReference type="Pfam" id="PF07690">
    <property type="entry name" value="MFS_1"/>
    <property type="match status" value="1"/>
</dbReference>
<keyword evidence="8" id="KW-1185">Reference proteome</keyword>
<dbReference type="PANTHER" id="PTHR23501">
    <property type="entry name" value="MAJOR FACILITATOR SUPERFAMILY"/>
    <property type="match status" value="1"/>
</dbReference>
<evidence type="ECO:0000256" key="4">
    <source>
        <dbReference type="ARBA" id="ARBA00023136"/>
    </source>
</evidence>
<dbReference type="InterPro" id="IPR036259">
    <property type="entry name" value="MFS_trans_sf"/>
</dbReference>
<feature type="transmembrane region" description="Helical" evidence="5">
    <location>
        <begin position="366"/>
        <end position="390"/>
    </location>
</feature>
<dbReference type="PRINTS" id="PR01036">
    <property type="entry name" value="TCRTETB"/>
</dbReference>
<feature type="transmembrane region" description="Helical" evidence="5">
    <location>
        <begin position="175"/>
        <end position="197"/>
    </location>
</feature>
<keyword evidence="3 5" id="KW-1133">Transmembrane helix</keyword>
<evidence type="ECO:0000256" key="5">
    <source>
        <dbReference type="SAM" id="Phobius"/>
    </source>
</evidence>
<feature type="transmembrane region" description="Helical" evidence="5">
    <location>
        <begin position="310"/>
        <end position="327"/>
    </location>
</feature>
<feature type="transmembrane region" description="Helical" evidence="5">
    <location>
        <begin position="274"/>
        <end position="298"/>
    </location>
</feature>
<keyword evidence="4 5" id="KW-0472">Membrane</keyword>
<dbReference type="InterPro" id="IPR011701">
    <property type="entry name" value="MFS"/>
</dbReference>
<evidence type="ECO:0000256" key="1">
    <source>
        <dbReference type="ARBA" id="ARBA00004141"/>
    </source>
</evidence>
<comment type="caution">
    <text evidence="7">The sequence shown here is derived from an EMBL/GenBank/DDBJ whole genome shotgun (WGS) entry which is preliminary data.</text>
</comment>
<dbReference type="InterPro" id="IPR020846">
    <property type="entry name" value="MFS_dom"/>
</dbReference>
<dbReference type="RefSeq" id="WP_133036284.1">
    <property type="nucleotide sequence ID" value="NZ_BAABEI010000012.1"/>
</dbReference>
<sequence>MTDSHTLSASPGWGDLLSGGNLIRSLALSGGVALHAVNLYISTTILPSVVREIGGLDYYAWNTTLFVVASILGAALSAPLLAQAGARGGYLVAALVFVAGTLVCAIANMMEIMLAGRFAQGFGGGILLALAYAMVRRVFAQPLWPRALALLSSMWGIATLLGPAVGGVFAELGLWRGAFLFLVPIAGLVTLAALFVLPPRTGERVQSEPLPLVQLALLTLAVFAASWGGMGANLSSTVAGMVTALVLVGLVIVTERRSRHRLLPAGTFERPAALGSLYAATALLAVTVTCTEIFLPLFLQDLHGRSPLEAGYIAAVMSAGWTAAAIHTSGLKGERRASVVRAGPMLSLASMVVLVVAMPWTSVEGWLALALICAALVIGGVGVGLAYPHLSAMILHVAPQGEEDNAASSIMTVQLCATAFGAAIAGLAVNLAGASGGADGMDTASAARWLFVTVAVAPLLCLFVMNSTSFRHADDA</sequence>
<feature type="transmembrane region" description="Helical" evidence="5">
    <location>
        <begin position="26"/>
        <end position="46"/>
    </location>
</feature>
<feature type="transmembrane region" description="Helical" evidence="5">
    <location>
        <begin position="339"/>
        <end position="360"/>
    </location>
</feature>
<dbReference type="Gene3D" id="1.20.1720.10">
    <property type="entry name" value="Multidrug resistance protein D"/>
    <property type="match status" value="1"/>
</dbReference>